<accession>A0A242MNF3</accession>
<dbReference type="EMBL" id="NBTZ01000083">
    <property type="protein sequence ID" value="OTP72849.1"/>
    <property type="molecule type" value="Genomic_DNA"/>
</dbReference>
<feature type="compositionally biased region" description="Low complexity" evidence="1">
    <location>
        <begin position="1"/>
        <end position="17"/>
    </location>
</feature>
<comment type="caution">
    <text evidence="2">The sequence shown here is derived from an EMBL/GenBank/DDBJ whole genome shotgun (WGS) entry which is preliminary data.</text>
</comment>
<dbReference type="AlphaFoldDB" id="A0A242MNF3"/>
<feature type="region of interest" description="Disordered" evidence="1">
    <location>
        <begin position="126"/>
        <end position="198"/>
    </location>
</feature>
<feature type="region of interest" description="Disordered" evidence="1">
    <location>
        <begin position="1"/>
        <end position="40"/>
    </location>
</feature>
<evidence type="ECO:0000313" key="2">
    <source>
        <dbReference type="EMBL" id="OTP72849.1"/>
    </source>
</evidence>
<dbReference type="Proteomes" id="UP000195221">
    <property type="component" value="Unassembled WGS sequence"/>
</dbReference>
<protein>
    <submittedName>
        <fullName evidence="2">Uncharacterized protein</fullName>
    </submittedName>
</protein>
<gene>
    <name evidence="2" type="ORF">PAMC26577_19800</name>
</gene>
<feature type="region of interest" description="Disordered" evidence="1">
    <location>
        <begin position="301"/>
        <end position="339"/>
    </location>
</feature>
<feature type="compositionally biased region" description="Basic and acidic residues" evidence="1">
    <location>
        <begin position="146"/>
        <end position="168"/>
    </location>
</feature>
<feature type="compositionally biased region" description="Polar residues" evidence="1">
    <location>
        <begin position="330"/>
        <end position="339"/>
    </location>
</feature>
<evidence type="ECO:0000313" key="3">
    <source>
        <dbReference type="Proteomes" id="UP000195221"/>
    </source>
</evidence>
<reference evidence="2 3" key="1">
    <citation type="submission" date="2017-03" db="EMBL/GenBank/DDBJ databases">
        <title>Genome analysis of strain PAMC 26577.</title>
        <authorList>
            <person name="Oh H.-M."/>
            <person name="Yang J.-A."/>
        </authorList>
    </citation>
    <scope>NUCLEOTIDE SEQUENCE [LARGE SCALE GENOMIC DNA]</scope>
    <source>
        <strain evidence="2 3">PAMC 26577</strain>
    </source>
</reference>
<name>A0A242MNF3_CABSO</name>
<sequence length="440" mass="47367">MSRTFGRPGSRGSGPRPARQHPPSSAPQTQKKHYVKPVQAKDTTQTASIFKTRAFKVLVDTVGAENVALGLDSNLARIAELVSGERFTPETAFHMETSLGLPDGFFDHPNPTLPPNVIARLRSPLENRPNDSVFDEPVEPSPSHQSADHIEHPTVSEAVTAKDVDMPRKTSTAPVPASKKGKVVAPKGTSASAKNEQPESVLKAAKAVQQQSLELASTPSVTEVRQANLHVLTARNGSKALLSRMLNLSQSNMAHRLHGKKRLDDVEAKRFTDVLELPAGWLDTPRQPDDVPGHVNELLAPTSRRRKKVMPTATSPKPQAAARDDVDETSAVSPSQNVGVSEKDVMSNAMENVTTAMAAAPLLKPPVEQVEVADQFNQLSSTKEDLANEAFSLSVASDLAHLRGIPPIAEALLKTIAAKARTGHLNETTALELLQQMVLL</sequence>
<evidence type="ECO:0000256" key="1">
    <source>
        <dbReference type="SAM" id="MobiDB-lite"/>
    </source>
</evidence>
<proteinExistence type="predicted"/>
<organism evidence="2 3">
    <name type="scientific">Caballeronia sordidicola</name>
    <name type="common">Burkholderia sordidicola</name>
    <dbReference type="NCBI Taxonomy" id="196367"/>
    <lineage>
        <taxon>Bacteria</taxon>
        <taxon>Pseudomonadati</taxon>
        <taxon>Pseudomonadota</taxon>
        <taxon>Betaproteobacteria</taxon>
        <taxon>Burkholderiales</taxon>
        <taxon>Burkholderiaceae</taxon>
        <taxon>Caballeronia</taxon>
    </lineage>
</organism>
<dbReference type="RefSeq" id="WP_069638446.1">
    <property type="nucleotide sequence ID" value="NZ_NBTZ01000083.1"/>
</dbReference>